<evidence type="ECO:0000313" key="10">
    <source>
        <dbReference type="EMBL" id="POF31729.1"/>
    </source>
</evidence>
<dbReference type="InterPro" id="IPR004089">
    <property type="entry name" value="MCPsignal_dom"/>
</dbReference>
<feature type="domain" description="HAMP" evidence="9">
    <location>
        <begin position="326"/>
        <end position="379"/>
    </location>
</feature>
<name>A0A2S3UW87_9HYPH</name>
<evidence type="ECO:0000256" key="1">
    <source>
        <dbReference type="ARBA" id="ARBA00004429"/>
    </source>
</evidence>
<evidence type="ECO:0000256" key="4">
    <source>
        <dbReference type="ARBA" id="ARBA00029447"/>
    </source>
</evidence>
<dbReference type="Gene3D" id="6.10.340.10">
    <property type="match status" value="1"/>
</dbReference>
<sequence length="676" mass="72124">MLRHSISGKLISVFCMLLFVSILAGYLTHNLQRKVGEEGRALGEELAPLGDAAMEIKLTATHAHLLFEEIMSGDDGESIDEVWHLLEETRFYTDAILNGGKNDEGVFFPTQSEEARKKIKRVQEAVDEFIAATQSRYASLSEAQGVGSGADEEFDGLYDQLVDRISTVASTATDDARTQRLAGEARYRLAHGHLLVAEILGGDEGEDFAEATDSFAKAKEALVGVTDLSADAAILDDIDRLIALAYQRREKSLSMETAGSGADIAFDETFDSFIQLADEVEELIHADMEAGIATLDSLRSSATLMQVTGTLVMIVLAIGGWLYFNRTLAGRAGQLSECAKRLADGDLEADVPGWTSKDELGRLRDALGSFRTSLIEQRQMAEEMDRQKEAQAEDRRSMLLGLSEEFKVSTESYFVELESSTQVLHAAVNTMAEAAGNSESMVGSTADAADSASRNVETVATAAEELTASIAEISRQVSTTAGVVATASSQAALTNDKIAGLADAVDKIGQVVTLIQEIAEQTNLLALNATIEAARAGEMGKGFAVVAAEVKELATQTAKATDEIGGHIAAIQASTTEAVSAIEQISTTMTEVDTNTASISAAVEQQGTATRQIAENTQVTASQTTRVSENMEQMNLAVRTVSETSEQLGVCSSDVDQHCGNLRKALSDFLGKLDAA</sequence>
<evidence type="ECO:0000259" key="7">
    <source>
        <dbReference type="PROSITE" id="PS50111"/>
    </source>
</evidence>
<dbReference type="PROSITE" id="PS50885">
    <property type="entry name" value="HAMP"/>
    <property type="match status" value="1"/>
</dbReference>
<comment type="similarity">
    <text evidence="4">Belongs to the methyl-accepting chemotaxis (MCP) protein family.</text>
</comment>
<keyword evidence="6" id="KW-0812">Transmembrane</keyword>
<dbReference type="InterPro" id="IPR003660">
    <property type="entry name" value="HAMP_dom"/>
</dbReference>
<comment type="caution">
    <text evidence="10">The sequence shown here is derived from an EMBL/GenBank/DDBJ whole genome shotgun (WGS) entry which is preliminary data.</text>
</comment>
<dbReference type="GO" id="GO:0007165">
    <property type="term" value="P:signal transduction"/>
    <property type="evidence" value="ECO:0007669"/>
    <property type="project" value="UniProtKB-KW"/>
</dbReference>
<dbReference type="Pfam" id="PF00672">
    <property type="entry name" value="HAMP"/>
    <property type="match status" value="1"/>
</dbReference>
<dbReference type="Pfam" id="PF00015">
    <property type="entry name" value="MCPsignal"/>
    <property type="match status" value="1"/>
</dbReference>
<dbReference type="SUPFAM" id="SSF58104">
    <property type="entry name" value="Methyl-accepting chemotaxis protein (MCP) signaling domain"/>
    <property type="match status" value="1"/>
</dbReference>
<dbReference type="PROSITE" id="PS50192">
    <property type="entry name" value="T_SNARE"/>
    <property type="match status" value="1"/>
</dbReference>
<keyword evidence="2" id="KW-0997">Cell inner membrane</keyword>
<dbReference type="SMART" id="SM00304">
    <property type="entry name" value="HAMP"/>
    <property type="match status" value="1"/>
</dbReference>
<dbReference type="PANTHER" id="PTHR32089">
    <property type="entry name" value="METHYL-ACCEPTING CHEMOTAXIS PROTEIN MCPB"/>
    <property type="match status" value="1"/>
</dbReference>
<keyword evidence="3 5" id="KW-0807">Transducer</keyword>
<evidence type="ECO:0000256" key="2">
    <source>
        <dbReference type="ARBA" id="ARBA00022519"/>
    </source>
</evidence>
<reference evidence="10 11" key="1">
    <citation type="submission" date="2018-01" db="EMBL/GenBank/DDBJ databases">
        <title>Genomic Encyclopedia of Archaeal and Bacterial Type Strains, Phase II (KMG-II): from individual species to whole genera.</title>
        <authorList>
            <person name="Goeker M."/>
        </authorList>
    </citation>
    <scope>NUCLEOTIDE SEQUENCE [LARGE SCALE GENOMIC DNA]</scope>
    <source>
        <strain evidence="10 11">DSM 17023</strain>
    </source>
</reference>
<organism evidence="10 11">
    <name type="scientific">Roseibium marinum</name>
    <dbReference type="NCBI Taxonomy" id="281252"/>
    <lineage>
        <taxon>Bacteria</taxon>
        <taxon>Pseudomonadati</taxon>
        <taxon>Pseudomonadota</taxon>
        <taxon>Alphaproteobacteria</taxon>
        <taxon>Hyphomicrobiales</taxon>
        <taxon>Stappiaceae</taxon>
        <taxon>Roseibium</taxon>
    </lineage>
</organism>
<evidence type="ECO:0000256" key="5">
    <source>
        <dbReference type="PROSITE-ProRule" id="PRU00284"/>
    </source>
</evidence>
<evidence type="ECO:0000259" key="8">
    <source>
        <dbReference type="PROSITE" id="PS50192"/>
    </source>
</evidence>
<keyword evidence="6" id="KW-0472">Membrane</keyword>
<evidence type="ECO:0000256" key="3">
    <source>
        <dbReference type="ARBA" id="ARBA00023224"/>
    </source>
</evidence>
<evidence type="ECO:0000259" key="9">
    <source>
        <dbReference type="PROSITE" id="PS50885"/>
    </source>
</evidence>
<accession>A0A2S3UW87</accession>
<dbReference type="PANTHER" id="PTHR32089:SF112">
    <property type="entry name" value="LYSOZYME-LIKE PROTEIN-RELATED"/>
    <property type="match status" value="1"/>
</dbReference>
<dbReference type="CDD" id="cd06225">
    <property type="entry name" value="HAMP"/>
    <property type="match status" value="1"/>
</dbReference>
<dbReference type="AlphaFoldDB" id="A0A2S3UW87"/>
<dbReference type="InterPro" id="IPR000727">
    <property type="entry name" value="T_SNARE_dom"/>
</dbReference>
<dbReference type="SMART" id="SM00283">
    <property type="entry name" value="MA"/>
    <property type="match status" value="1"/>
</dbReference>
<evidence type="ECO:0000256" key="6">
    <source>
        <dbReference type="SAM" id="Phobius"/>
    </source>
</evidence>
<comment type="subcellular location">
    <subcellularLocation>
        <location evidence="1">Cell inner membrane</location>
        <topology evidence="1">Multi-pass membrane protein</topology>
    </subcellularLocation>
</comment>
<dbReference type="PROSITE" id="PS50111">
    <property type="entry name" value="CHEMOTAXIS_TRANSDUC_2"/>
    <property type="match status" value="1"/>
</dbReference>
<gene>
    <name evidence="10" type="ORF">CLV41_104299</name>
</gene>
<proteinExistence type="inferred from homology"/>
<protein>
    <submittedName>
        <fullName evidence="10">Methyl-accepting chemotaxis protein</fullName>
    </submittedName>
</protein>
<dbReference type="Proteomes" id="UP000236959">
    <property type="component" value="Unassembled WGS sequence"/>
</dbReference>
<dbReference type="EMBL" id="PPCN01000004">
    <property type="protein sequence ID" value="POF31729.1"/>
    <property type="molecule type" value="Genomic_DNA"/>
</dbReference>
<dbReference type="Gene3D" id="1.10.287.950">
    <property type="entry name" value="Methyl-accepting chemotaxis protein"/>
    <property type="match status" value="1"/>
</dbReference>
<evidence type="ECO:0000313" key="11">
    <source>
        <dbReference type="Proteomes" id="UP000236959"/>
    </source>
</evidence>
<dbReference type="GO" id="GO:0005886">
    <property type="term" value="C:plasma membrane"/>
    <property type="evidence" value="ECO:0007669"/>
    <property type="project" value="UniProtKB-SubCell"/>
</dbReference>
<keyword evidence="6" id="KW-1133">Transmembrane helix</keyword>
<feature type="transmembrane region" description="Helical" evidence="6">
    <location>
        <begin position="304"/>
        <end position="324"/>
    </location>
</feature>
<keyword evidence="2" id="KW-1003">Cell membrane</keyword>
<feature type="domain" description="T-SNARE coiled-coil homology" evidence="8">
    <location>
        <begin position="572"/>
        <end position="634"/>
    </location>
</feature>
<keyword evidence="11" id="KW-1185">Reference proteome</keyword>
<feature type="domain" description="Methyl-accepting transducer" evidence="7">
    <location>
        <begin position="413"/>
        <end position="649"/>
    </location>
</feature>